<feature type="chain" id="PRO_5034213982" evidence="2">
    <location>
        <begin position="18"/>
        <end position="315"/>
    </location>
</feature>
<feature type="signal peptide" evidence="2">
    <location>
        <begin position="1"/>
        <end position="17"/>
    </location>
</feature>
<organism evidence="3 4">
    <name type="scientific">Fusarium albosuccineum</name>
    <dbReference type="NCBI Taxonomy" id="1237068"/>
    <lineage>
        <taxon>Eukaryota</taxon>
        <taxon>Fungi</taxon>
        <taxon>Dikarya</taxon>
        <taxon>Ascomycota</taxon>
        <taxon>Pezizomycotina</taxon>
        <taxon>Sordariomycetes</taxon>
        <taxon>Hypocreomycetidae</taxon>
        <taxon>Hypocreales</taxon>
        <taxon>Nectriaceae</taxon>
        <taxon>Fusarium</taxon>
        <taxon>Fusarium decemcellulare species complex</taxon>
    </lineage>
</organism>
<dbReference type="OrthoDB" id="5152093at2759"/>
<name>A0A8H4LM94_9HYPO</name>
<sequence length="315" mass="31574">MLRSSLLLALLSGLAAAAKSHNFSTNKAHQKSLLFPGTGSEALIFSLTGTCSSGEKECDSGCIELSAQCCNKGIGAYCEDGYYCSGSGCCPDGEICSGTPSGCQEGKEICGSFCIPEGKVCCDTGYCDEGESCTSDGQCSTGGSSGSGGSGGSGGNNCYSFQEECDDGCMPKGSVCCGNGKYCFSGETCLNDGTCRFGSGSGGGGGSSGDDDDDSSSTTDDSDRFTFTEAESSTAEFTFDEPSFTAPSFTAPTLDAVPTIDDDLSTLSSRPLPTGPVSGGDDGDSSSSSDNSDGAGIINVPIVLVGLVALIPLLL</sequence>
<reference evidence="3 4" key="1">
    <citation type="submission" date="2020-01" db="EMBL/GenBank/DDBJ databases">
        <title>Identification and distribution of gene clusters putatively required for synthesis of sphingolipid metabolism inhibitors in phylogenetically diverse species of the filamentous fungus Fusarium.</title>
        <authorList>
            <person name="Kim H.-S."/>
            <person name="Busman M."/>
            <person name="Brown D.W."/>
            <person name="Divon H."/>
            <person name="Uhlig S."/>
            <person name="Proctor R.H."/>
        </authorList>
    </citation>
    <scope>NUCLEOTIDE SEQUENCE [LARGE SCALE GENOMIC DNA]</scope>
    <source>
        <strain evidence="3 4">NRRL 20459</strain>
    </source>
</reference>
<dbReference type="AlphaFoldDB" id="A0A8H4LM94"/>
<accession>A0A8H4LM94</accession>
<gene>
    <name evidence="3" type="ORF">FALBO_1131</name>
</gene>
<protein>
    <submittedName>
        <fullName evidence="3">Uncharacterized protein</fullName>
    </submittedName>
</protein>
<evidence type="ECO:0000313" key="3">
    <source>
        <dbReference type="EMBL" id="KAF4471962.1"/>
    </source>
</evidence>
<proteinExistence type="predicted"/>
<comment type="caution">
    <text evidence="3">The sequence shown here is derived from an EMBL/GenBank/DDBJ whole genome shotgun (WGS) entry which is preliminary data.</text>
</comment>
<feature type="region of interest" description="Disordered" evidence="1">
    <location>
        <begin position="201"/>
        <end position="226"/>
    </location>
</feature>
<evidence type="ECO:0000313" key="4">
    <source>
        <dbReference type="Proteomes" id="UP000554235"/>
    </source>
</evidence>
<evidence type="ECO:0000256" key="2">
    <source>
        <dbReference type="SAM" id="SignalP"/>
    </source>
</evidence>
<dbReference type="Proteomes" id="UP000554235">
    <property type="component" value="Unassembled WGS sequence"/>
</dbReference>
<evidence type="ECO:0000256" key="1">
    <source>
        <dbReference type="SAM" id="MobiDB-lite"/>
    </source>
</evidence>
<feature type="region of interest" description="Disordered" evidence="1">
    <location>
        <begin position="260"/>
        <end position="293"/>
    </location>
</feature>
<keyword evidence="4" id="KW-1185">Reference proteome</keyword>
<keyword evidence="2" id="KW-0732">Signal</keyword>
<dbReference type="EMBL" id="JAADYS010000142">
    <property type="protein sequence ID" value="KAF4471962.1"/>
    <property type="molecule type" value="Genomic_DNA"/>
</dbReference>